<evidence type="ECO:0000313" key="2">
    <source>
        <dbReference type="EMBL" id="SNV62844.1"/>
    </source>
</evidence>
<dbReference type="KEGG" id="smiz:4412673_03829"/>
<protein>
    <submittedName>
        <fullName evidence="2">Exopolysaccharide biosynthesis protein</fullName>
    </submittedName>
</protein>
<sequence>MKKKIGILTQPLHDNYGGLFQAYALKEVLESLGYDVVVINRQIVTSEIRKKFSLLKSFLTGRKINKKALLSKNQSKYISKNTASFIKKFIPNLSPRITSKKQMNLLNSQGFYGYVVGSDQSWRPKYSPDIYNYFLDFAENQKNIKRITYAVSFGVSEWEFTEVETKKCRDLASKFDSISVREDSGVELVKNYFALNSTHVVDPTMLLSPDNYKKLIDNSQSKFDGLKELNIYVLDKTLFKKDIIDYVKSRLNFESFEVLPKKNINDGKIDSKNIDDFVFPHPLMWLTAFEKAKFVITDSFHGTVFSILNNVPFIAIGNQGRGLARFESLLRMFGLEDRLITDFDKNKLDSIIYSDINWFRVNEKVSEERKKGIEYLKENLK</sequence>
<organism evidence="2 3">
    <name type="scientific">Sphingobacterium mizutaii</name>
    <dbReference type="NCBI Taxonomy" id="1010"/>
    <lineage>
        <taxon>Bacteria</taxon>
        <taxon>Pseudomonadati</taxon>
        <taxon>Bacteroidota</taxon>
        <taxon>Sphingobacteriia</taxon>
        <taxon>Sphingobacteriales</taxon>
        <taxon>Sphingobacteriaceae</taxon>
        <taxon>Sphingobacterium</taxon>
    </lineage>
</organism>
<dbReference type="Pfam" id="PF04230">
    <property type="entry name" value="PS_pyruv_trans"/>
    <property type="match status" value="1"/>
</dbReference>
<accession>A0AAJ4XGZ8</accession>
<dbReference type="Proteomes" id="UP000215355">
    <property type="component" value="Chromosome 1"/>
</dbReference>
<gene>
    <name evidence="2" type="ORF">SAMEA4412673_03829</name>
</gene>
<dbReference type="InterPro" id="IPR007345">
    <property type="entry name" value="Polysacch_pyruvyl_Trfase"/>
</dbReference>
<dbReference type="AlphaFoldDB" id="A0AAJ4XGZ8"/>
<reference evidence="2 3" key="1">
    <citation type="submission" date="2017-06" db="EMBL/GenBank/DDBJ databases">
        <authorList>
            <consortium name="Pathogen Informatics"/>
        </authorList>
    </citation>
    <scope>NUCLEOTIDE SEQUENCE [LARGE SCALE GENOMIC DNA]</scope>
    <source>
        <strain evidence="2 3">NCTC12149</strain>
    </source>
</reference>
<evidence type="ECO:0000313" key="3">
    <source>
        <dbReference type="Proteomes" id="UP000215355"/>
    </source>
</evidence>
<proteinExistence type="predicted"/>
<dbReference type="RefSeq" id="WP_093099496.1">
    <property type="nucleotide sequence ID" value="NZ_FNGK01000004.1"/>
</dbReference>
<dbReference type="EMBL" id="LT906468">
    <property type="protein sequence ID" value="SNV62844.1"/>
    <property type="molecule type" value="Genomic_DNA"/>
</dbReference>
<evidence type="ECO:0000259" key="1">
    <source>
        <dbReference type="Pfam" id="PF04230"/>
    </source>
</evidence>
<feature type="domain" description="Polysaccharide pyruvyl transferase" evidence="1">
    <location>
        <begin position="15"/>
        <end position="319"/>
    </location>
</feature>
<name>A0AAJ4XGZ8_9SPHI</name>